<evidence type="ECO:0000256" key="1">
    <source>
        <dbReference type="SAM" id="MobiDB-lite"/>
    </source>
</evidence>
<organism evidence="2 3">
    <name type="scientific">Bordetella bronchialis</name>
    <dbReference type="NCBI Taxonomy" id="463025"/>
    <lineage>
        <taxon>Bacteria</taxon>
        <taxon>Pseudomonadati</taxon>
        <taxon>Pseudomonadota</taxon>
        <taxon>Betaproteobacteria</taxon>
        <taxon>Burkholderiales</taxon>
        <taxon>Alcaligenaceae</taxon>
        <taxon>Bordetella</taxon>
    </lineage>
</organism>
<dbReference type="Proteomes" id="UP000091897">
    <property type="component" value="Chromosome"/>
</dbReference>
<reference evidence="2 3" key="1">
    <citation type="submission" date="2016-06" db="EMBL/GenBank/DDBJ databases">
        <title>Complete genome sequences of Bordetella bronchialis and Bordetella flabilis.</title>
        <authorList>
            <person name="LiPuma J.J."/>
            <person name="Spilker T."/>
        </authorList>
    </citation>
    <scope>NUCLEOTIDE SEQUENCE [LARGE SCALE GENOMIC DNA]</scope>
    <source>
        <strain evidence="2 3">AU3182</strain>
    </source>
</reference>
<accession>A0ABM6CR70</accession>
<protein>
    <submittedName>
        <fullName evidence="2">Uncharacterized protein</fullName>
    </submittedName>
</protein>
<evidence type="ECO:0000313" key="2">
    <source>
        <dbReference type="EMBL" id="ANN66438.1"/>
    </source>
</evidence>
<dbReference type="EMBL" id="CP016170">
    <property type="protein sequence ID" value="ANN66438.1"/>
    <property type="molecule type" value="Genomic_DNA"/>
</dbReference>
<feature type="compositionally biased region" description="Basic and acidic residues" evidence="1">
    <location>
        <begin position="428"/>
        <end position="443"/>
    </location>
</feature>
<keyword evidence="3" id="KW-1185">Reference proteome</keyword>
<proteinExistence type="predicted"/>
<sequence length="443" mass="47180">MTNQPNEIWLSWEDSAGYGYWDTRDEAELNSAEDFHPVRFVPAASEADPILYQHSDGRYGLSLTGQPGTFTAGDPEWYRVPLDVVEPAASEAGAVPPAKTPEFAETIDYCNGWNACRAAMLAPAPAAQPEKQHVPDMLAELGLNQHAQPENQAAQTSEVDALRAAQADAVMPLIGPLLDAWEGLPNDLAGEDDLSELKRHVAAINHAMLNAAPPAPSQQAGADADYPPEIWKEDAPAAQSCPTDVCQAAKRDGVLCANDECDIATGVRAPAAPVLRTAKPGEIGLQEKRLPNGEYILEAAPAAQGDERAAFEAAFTRAHAYPEAADQTTFRKGWQAGIQYALSRQPSAPASAAIAAPEWRGLSVEECARFVDDICNYGTSFVSPLFAVVESIEKRLRELNSAALAAAKPANSGTGFNVEGTGRQWHGSSDKIADAKPEGGSDE</sequence>
<name>A0ABM6CR70_9BORD</name>
<feature type="region of interest" description="Disordered" evidence="1">
    <location>
        <begin position="410"/>
        <end position="443"/>
    </location>
</feature>
<evidence type="ECO:0000313" key="3">
    <source>
        <dbReference type="Proteomes" id="UP000091897"/>
    </source>
</evidence>
<dbReference type="RefSeq" id="WP_066347468.1">
    <property type="nucleotide sequence ID" value="NZ_CBCSFJ010000005.1"/>
</dbReference>
<gene>
    <name evidence="2" type="ORF">BAU06_09155</name>
</gene>